<comment type="caution">
    <text evidence="2">The sequence shown here is derived from an EMBL/GenBank/DDBJ whole genome shotgun (WGS) entry which is preliminary data.</text>
</comment>
<dbReference type="EMBL" id="JASXSV010000028">
    <property type="protein sequence ID" value="MDP0590035.1"/>
    <property type="molecule type" value="Genomic_DNA"/>
</dbReference>
<reference evidence="2 3" key="1">
    <citation type="journal article" date="2023" name="bioRxiv">
        <title>An intranuclear bacterial parasite of deep-sea mussels expresses apoptosis inhibitors acquired from its host.</title>
        <authorList>
            <person name="Gonzalez Porras M.A."/>
            <person name="Assie A."/>
            <person name="Tietjen M."/>
            <person name="Violette M."/>
            <person name="Kleiner M."/>
            <person name="Gruber-Vodicka H."/>
            <person name="Dubilier N."/>
            <person name="Leisch N."/>
        </authorList>
    </citation>
    <scope>NUCLEOTIDE SEQUENCE [LARGE SCALE GENOMIC DNA]</scope>
    <source>
        <strain evidence="2">IAP13</strain>
    </source>
</reference>
<evidence type="ECO:0000313" key="3">
    <source>
        <dbReference type="Proteomes" id="UP001178148"/>
    </source>
</evidence>
<organism evidence="2 3">
    <name type="scientific">Candidatus Endonucleibacter bathymodioli</name>
    <dbReference type="NCBI Taxonomy" id="539814"/>
    <lineage>
        <taxon>Bacteria</taxon>
        <taxon>Pseudomonadati</taxon>
        <taxon>Pseudomonadota</taxon>
        <taxon>Gammaproteobacteria</taxon>
        <taxon>Oceanospirillales</taxon>
        <taxon>Endozoicomonadaceae</taxon>
        <taxon>Candidatus Endonucleibacter</taxon>
    </lineage>
</organism>
<feature type="transmembrane region" description="Helical" evidence="1">
    <location>
        <begin position="12"/>
        <end position="32"/>
    </location>
</feature>
<dbReference type="AlphaFoldDB" id="A0AA90NNF5"/>
<keyword evidence="1" id="KW-1133">Transmembrane helix</keyword>
<sequence length="805" mass="91744">MIFICKYIINKFAYVFSFVVFLCIFAGSCHGLDRDKVYHELLTVVGSINGNRSINTIVLHGSVAWKYIEADANNRKLVLQDIKINDLDFFVSDECFEEVISIIRNSLKQLSFEIRTSIRDNITWCCCYFRTASDKAVRVADFVKLEDGFPVQDVLFVKEEGFNLSIAKANWILAYEQLWLNNLNPKLLKYIDIIREHGNNWLALSINSDDVYAIYKSFNKFHEHLAMFDQINASNKVSFTLSLETQVISSKNILDNIIRDINIFLANNFGIDNAEQKKHGEKVVTQDCSQNKKNRTYADVVSKAVSNNGYNKLKGTKRKINSKGGKHQRSRAPSDIAMLSTDLARKMSFNSKKRYVLEKELTPNRQENNIPGQDTYNQKEHVFNCVDGLDGVDDELTVINAFDCLSISEEESSCSDSDDANPFTPSFSKKEFYKRDSADVVNKSTFLEQCFMSEYSQIRNLSLLFIMTLYFGYAVQADAIIATAGMLIIDASELMLAMLNFTINAESNWMITFPAVFALVNFKYKNKKRKKARKEALGLLISVYSSIYMYKFITGFNNKIELCPLPNWISEIKHITKYTSADLVTRNKSNTSSGLFTPDYLITPDKLTCSNLVALDKILKLAKLNGSILRQLEFCGLIDNTAASLVCYTNNWGRYHFDMELVNSQSYRCHGRDLCVSSKPVVGVLGEYQIGGYEPCCIENNGACSLPDGYFDEMMETDSFTFELMELKKTTYELLRYIPLEDGVGSYWREVVKNFTVGGLIVMDNIPVTGIYVFKHVRTGRINFMMCMVNKKFSMTPVVNLMDHD</sequence>
<keyword evidence="1" id="KW-0472">Membrane</keyword>
<evidence type="ECO:0000256" key="1">
    <source>
        <dbReference type="SAM" id="Phobius"/>
    </source>
</evidence>
<dbReference type="Proteomes" id="UP001178148">
    <property type="component" value="Unassembled WGS sequence"/>
</dbReference>
<protein>
    <submittedName>
        <fullName evidence="2">Uncharacterized protein</fullName>
    </submittedName>
</protein>
<name>A0AA90NNF5_9GAMM</name>
<proteinExistence type="predicted"/>
<gene>
    <name evidence="2" type="ORF">QS748_12945</name>
</gene>
<accession>A0AA90NNF5</accession>
<keyword evidence="1" id="KW-0812">Transmembrane</keyword>
<dbReference type="PROSITE" id="PS51257">
    <property type="entry name" value="PROKAR_LIPOPROTEIN"/>
    <property type="match status" value="1"/>
</dbReference>
<keyword evidence="3" id="KW-1185">Reference proteome</keyword>
<evidence type="ECO:0000313" key="2">
    <source>
        <dbReference type="EMBL" id="MDP0590035.1"/>
    </source>
</evidence>